<dbReference type="Proteomes" id="UP001612915">
    <property type="component" value="Unassembled WGS sequence"/>
</dbReference>
<organism evidence="2 3">
    <name type="scientific">Spongisporangium articulatum</name>
    <dbReference type="NCBI Taxonomy" id="3362603"/>
    <lineage>
        <taxon>Bacteria</taxon>
        <taxon>Bacillati</taxon>
        <taxon>Actinomycetota</taxon>
        <taxon>Actinomycetes</taxon>
        <taxon>Kineosporiales</taxon>
        <taxon>Kineosporiaceae</taxon>
        <taxon>Spongisporangium</taxon>
    </lineage>
</organism>
<dbReference type="SUPFAM" id="SSF55781">
    <property type="entry name" value="GAF domain-like"/>
    <property type="match status" value="1"/>
</dbReference>
<keyword evidence="3" id="KW-1185">Reference proteome</keyword>
<evidence type="ECO:0000313" key="2">
    <source>
        <dbReference type="EMBL" id="MFI7588494.1"/>
    </source>
</evidence>
<comment type="caution">
    <text evidence="2">The sequence shown here is derived from an EMBL/GenBank/DDBJ whole genome shotgun (WGS) entry which is preliminary data.</text>
</comment>
<dbReference type="Pfam" id="PF01590">
    <property type="entry name" value="GAF"/>
    <property type="match status" value="1"/>
</dbReference>
<dbReference type="EMBL" id="JBITLV010000005">
    <property type="protein sequence ID" value="MFI7588494.1"/>
    <property type="molecule type" value="Genomic_DNA"/>
</dbReference>
<sequence>MSDTIVPATTASTRPSNPLPLVMPLPQAPVDSLDAFARRVATELESPVALVSLVDAEGQFFPGAVGLPEPMATERWTPLSHSFCQHVVTSQAPLVVGNAHDDPLVRHNGAVQDLGVIAYAGAPVVLDGMVVGAVCAIDHRPRTWSAEQVARLGELARECSLALGQLAS</sequence>
<dbReference type="RefSeq" id="WP_398282237.1">
    <property type="nucleotide sequence ID" value="NZ_JBITLV010000005.1"/>
</dbReference>
<protein>
    <submittedName>
        <fullName evidence="2">GAF domain-containing protein</fullName>
    </submittedName>
</protein>
<dbReference type="InterPro" id="IPR003018">
    <property type="entry name" value="GAF"/>
</dbReference>
<dbReference type="InterPro" id="IPR029016">
    <property type="entry name" value="GAF-like_dom_sf"/>
</dbReference>
<feature type="domain" description="GAF" evidence="1">
    <location>
        <begin position="28"/>
        <end position="167"/>
    </location>
</feature>
<dbReference type="PANTHER" id="PTHR43102:SF2">
    <property type="entry name" value="GAF DOMAIN-CONTAINING PROTEIN"/>
    <property type="match status" value="1"/>
</dbReference>
<dbReference type="SMART" id="SM00065">
    <property type="entry name" value="GAF"/>
    <property type="match status" value="1"/>
</dbReference>
<gene>
    <name evidence="2" type="ORF">ACIB24_15600</name>
</gene>
<reference evidence="2 3" key="1">
    <citation type="submission" date="2024-10" db="EMBL/GenBank/DDBJ databases">
        <title>The Natural Products Discovery Center: Release of the First 8490 Sequenced Strains for Exploring Actinobacteria Biosynthetic Diversity.</title>
        <authorList>
            <person name="Kalkreuter E."/>
            <person name="Kautsar S.A."/>
            <person name="Yang D."/>
            <person name="Bader C.D."/>
            <person name="Teijaro C.N."/>
            <person name="Fluegel L."/>
            <person name="Davis C.M."/>
            <person name="Simpson J.R."/>
            <person name="Lauterbach L."/>
            <person name="Steele A.D."/>
            <person name="Gui C."/>
            <person name="Meng S."/>
            <person name="Li G."/>
            <person name="Viehrig K."/>
            <person name="Ye F."/>
            <person name="Su P."/>
            <person name="Kiefer A.F."/>
            <person name="Nichols A."/>
            <person name="Cepeda A.J."/>
            <person name="Yan W."/>
            <person name="Fan B."/>
            <person name="Jiang Y."/>
            <person name="Adhikari A."/>
            <person name="Zheng C.-J."/>
            <person name="Schuster L."/>
            <person name="Cowan T.M."/>
            <person name="Smanski M.J."/>
            <person name="Chevrette M.G."/>
            <person name="De Carvalho L.P.S."/>
            <person name="Shen B."/>
        </authorList>
    </citation>
    <scope>NUCLEOTIDE SEQUENCE [LARGE SCALE GENOMIC DNA]</scope>
    <source>
        <strain evidence="2 3">NPDC049639</strain>
    </source>
</reference>
<dbReference type="PANTHER" id="PTHR43102">
    <property type="entry name" value="SLR1143 PROTEIN"/>
    <property type="match status" value="1"/>
</dbReference>
<name>A0ABW8AQ31_9ACTN</name>
<accession>A0ABW8AQ31</accession>
<dbReference type="Gene3D" id="3.30.450.40">
    <property type="match status" value="1"/>
</dbReference>
<evidence type="ECO:0000259" key="1">
    <source>
        <dbReference type="SMART" id="SM00065"/>
    </source>
</evidence>
<evidence type="ECO:0000313" key="3">
    <source>
        <dbReference type="Proteomes" id="UP001612915"/>
    </source>
</evidence>
<proteinExistence type="predicted"/>